<dbReference type="GO" id="GO:0004832">
    <property type="term" value="F:valine-tRNA ligase activity"/>
    <property type="evidence" value="ECO:0007669"/>
    <property type="project" value="UniProtKB-EC"/>
</dbReference>
<dbReference type="OrthoDB" id="629407at2759"/>
<dbReference type="EMBL" id="KV784373">
    <property type="protein sequence ID" value="OEU10245.1"/>
    <property type="molecule type" value="Genomic_DNA"/>
</dbReference>
<dbReference type="FunFam" id="1.10.730.10:FF:000014">
    <property type="entry name" value="Valine--tRNA ligase"/>
    <property type="match status" value="1"/>
</dbReference>
<keyword evidence="6 13" id="KW-0547">Nucleotide-binding</keyword>
<dbReference type="KEGG" id="fcy:FRACYDRAFT_211989"/>
<dbReference type="InterPro" id="IPR002303">
    <property type="entry name" value="Valyl-tRNA_ligase"/>
</dbReference>
<dbReference type="SUPFAM" id="SSF52374">
    <property type="entry name" value="Nucleotidylyl transferase"/>
    <property type="match status" value="1"/>
</dbReference>
<evidence type="ECO:0000256" key="6">
    <source>
        <dbReference type="ARBA" id="ARBA00022741"/>
    </source>
</evidence>
<evidence type="ECO:0000256" key="8">
    <source>
        <dbReference type="ARBA" id="ARBA00022917"/>
    </source>
</evidence>
<dbReference type="InterPro" id="IPR037118">
    <property type="entry name" value="Val-tRNA_synth_C_sf"/>
</dbReference>
<evidence type="ECO:0000256" key="9">
    <source>
        <dbReference type="ARBA" id="ARBA00023054"/>
    </source>
</evidence>
<keyword evidence="10 13" id="KW-0030">Aminoacyl-tRNA synthetase</keyword>
<evidence type="ECO:0000256" key="4">
    <source>
        <dbReference type="ARBA" id="ARBA00022490"/>
    </source>
</evidence>
<dbReference type="Proteomes" id="UP000095751">
    <property type="component" value="Unassembled WGS sequence"/>
</dbReference>
<dbReference type="CDD" id="cd07962">
    <property type="entry name" value="Anticodon_Ia_Val"/>
    <property type="match status" value="1"/>
</dbReference>
<feature type="domain" description="Valyl-tRNA synthetase tRNA-binding arm" evidence="16">
    <location>
        <begin position="826"/>
        <end position="888"/>
    </location>
</feature>
<reference evidence="17 18" key="1">
    <citation type="submission" date="2016-09" db="EMBL/GenBank/DDBJ databases">
        <title>Extensive genetic diversity and differential bi-allelic expression allows diatom success in the polar Southern Ocean.</title>
        <authorList>
            <consortium name="DOE Joint Genome Institute"/>
            <person name="Mock T."/>
            <person name="Otillar R.P."/>
            <person name="Strauss J."/>
            <person name="Dupont C."/>
            <person name="Frickenhaus S."/>
            <person name="Maumus F."/>
            <person name="Mcmullan M."/>
            <person name="Sanges R."/>
            <person name="Schmutz J."/>
            <person name="Toseland A."/>
            <person name="Valas R."/>
            <person name="Veluchamy A."/>
            <person name="Ward B.J."/>
            <person name="Allen A."/>
            <person name="Barry K."/>
            <person name="Falciatore A."/>
            <person name="Ferrante M."/>
            <person name="Fortunato A.E."/>
            <person name="Gloeckner G."/>
            <person name="Gruber A."/>
            <person name="Hipkin R."/>
            <person name="Janech M."/>
            <person name="Kroth P."/>
            <person name="Leese F."/>
            <person name="Lindquist E."/>
            <person name="Lyon B.R."/>
            <person name="Martin J."/>
            <person name="Mayer C."/>
            <person name="Parker M."/>
            <person name="Quesneville H."/>
            <person name="Raymond J."/>
            <person name="Uhlig C."/>
            <person name="Valentin K.U."/>
            <person name="Worden A.Z."/>
            <person name="Armbrust E.V."/>
            <person name="Bowler C."/>
            <person name="Green B."/>
            <person name="Moulton V."/>
            <person name="Van Oosterhout C."/>
            <person name="Grigoriev I."/>
        </authorList>
    </citation>
    <scope>NUCLEOTIDE SEQUENCE [LARGE SCALE GENOMIC DNA]</scope>
    <source>
        <strain evidence="17 18">CCMP1102</strain>
    </source>
</reference>
<keyword evidence="7 13" id="KW-0067">ATP-binding</keyword>
<dbReference type="Gene3D" id="1.10.730.10">
    <property type="entry name" value="Isoleucyl-tRNA Synthetase, Domain 1"/>
    <property type="match status" value="1"/>
</dbReference>
<feature type="domain" description="Aminoacyl-tRNA synthetase class Ia" evidence="14">
    <location>
        <begin position="2"/>
        <end position="538"/>
    </location>
</feature>
<dbReference type="PROSITE" id="PS00178">
    <property type="entry name" value="AA_TRNA_LIGASE_I"/>
    <property type="match status" value="1"/>
</dbReference>
<organism evidence="17 18">
    <name type="scientific">Fragilariopsis cylindrus CCMP1102</name>
    <dbReference type="NCBI Taxonomy" id="635003"/>
    <lineage>
        <taxon>Eukaryota</taxon>
        <taxon>Sar</taxon>
        <taxon>Stramenopiles</taxon>
        <taxon>Ochrophyta</taxon>
        <taxon>Bacillariophyta</taxon>
        <taxon>Bacillariophyceae</taxon>
        <taxon>Bacillariophycidae</taxon>
        <taxon>Bacillariales</taxon>
        <taxon>Bacillariaceae</taxon>
        <taxon>Fragilariopsis</taxon>
    </lineage>
</organism>
<dbReference type="InterPro" id="IPR009008">
    <property type="entry name" value="Val/Leu/Ile-tRNA-synth_edit"/>
</dbReference>
<evidence type="ECO:0000256" key="13">
    <source>
        <dbReference type="RuleBase" id="RU363035"/>
    </source>
</evidence>
<dbReference type="InterPro" id="IPR002300">
    <property type="entry name" value="aa-tRNA-synth_Ia"/>
</dbReference>
<sequence length="890" mass="99948">MPPPNVTGRLHMGHAMFVAIQDGLARFHRMRGRPVLWLPGTDHAGIATQLQVEKLLIAEGTTREEVGRETFLERVWDYKAEQGGHITRQLRSLGASADWSRERFTMDQDLSEAVSEAFVRMHDKGLIYRGEYMVNWAPLLKTAVSDLEVEYTEEEGKLYYFKYMVDGTDGGKFEFLPVATTRPETIMGDTAICVHPDDERYKDLVGKEAIVPMGNGRTIPIIADDYVDMEFGTGALKITPGHDPNDYAIGKKYDLPIINIMNKDGSLNGNAGEQYNGLDRFVAREQLWKDMEDESLTIKVDPHTQRVPRSQRGGEIIEPLVSSQWFVKTEGMGAKALKAVEDGDIEIVPKRFNKEWNNWLTDIHDWCISRQLWWGHRIPVWYVGESGESEFIVARNEVEARSKAIENGHPENVVLRQDEDVLDTWFSSGLWPFATVGWPANEGVENSDLDRFYPGTCLETGYDILFFWVARMVMMGIELTGESPFSVIYLHGLVRAEDGTKMSKTKGNVVDPLDTVEKFGADSLRYSLVTGVTPGQDIPLNMEKIEANRNFANKLWNSAKFVTFNGLKDADEAEIEELAVAGPIGKEEFDKLLLPEKYIVSKCHSLVASVTNDIEKYQLGAAGGKIYEFMWDQYADWYIEISKTRLYEGAGGGDIEEAKAARRVLVYVLDTILRLLHPFMPYVTEQIWHHLPRAQASKDQAAHALMLADWPQMDDETLLVTSDEAVSTFECFQAVTRSIRNARAEYNVEQGKRISAVVVAPENLKDDIEKELKSLVALARLDPDEVSVVATGSAESIAANNDDSIQLVVQDGVEVFLPLSGLIDPEKERARLTKQQGKLQIEIEKLAGRLNSKGFADKAPAVVVDKAKAELKELETQAEMVEKSLKALNK</sequence>
<evidence type="ECO:0000259" key="15">
    <source>
        <dbReference type="Pfam" id="PF08264"/>
    </source>
</evidence>
<keyword evidence="4" id="KW-0963">Cytoplasm</keyword>
<evidence type="ECO:0000256" key="5">
    <source>
        <dbReference type="ARBA" id="ARBA00022598"/>
    </source>
</evidence>
<dbReference type="AlphaFoldDB" id="A0A1E7EWR8"/>
<name>A0A1E7EWR8_9STRA</name>
<comment type="subcellular location">
    <subcellularLocation>
        <location evidence="1">Cytoplasm</location>
    </subcellularLocation>
</comment>
<dbReference type="PANTHER" id="PTHR11946">
    <property type="entry name" value="VALYL-TRNA SYNTHETASES"/>
    <property type="match status" value="1"/>
</dbReference>
<dbReference type="InterPro" id="IPR001412">
    <property type="entry name" value="aa-tRNA-synth_I_CS"/>
</dbReference>
<dbReference type="FunFam" id="1.10.287.380:FF:000001">
    <property type="entry name" value="Valine--tRNA ligase"/>
    <property type="match status" value="1"/>
</dbReference>
<dbReference type="HAMAP" id="MF_02004">
    <property type="entry name" value="Val_tRNA_synth_type1"/>
    <property type="match status" value="1"/>
</dbReference>
<feature type="domain" description="Methionyl/Valyl/Leucyl/Isoleucyl-tRNA synthetase anticodon-binding" evidence="15">
    <location>
        <begin position="596"/>
        <end position="756"/>
    </location>
</feature>
<evidence type="ECO:0000313" key="17">
    <source>
        <dbReference type="EMBL" id="OEU10245.1"/>
    </source>
</evidence>
<evidence type="ECO:0000256" key="7">
    <source>
        <dbReference type="ARBA" id="ARBA00022840"/>
    </source>
</evidence>
<evidence type="ECO:0000256" key="2">
    <source>
        <dbReference type="ARBA" id="ARBA00005594"/>
    </source>
</evidence>
<dbReference type="GO" id="GO:0002161">
    <property type="term" value="F:aminoacyl-tRNA deacylase activity"/>
    <property type="evidence" value="ECO:0007669"/>
    <property type="project" value="InterPro"/>
</dbReference>
<evidence type="ECO:0000256" key="10">
    <source>
        <dbReference type="ARBA" id="ARBA00023146"/>
    </source>
</evidence>
<comment type="similarity">
    <text evidence="2 13">Belongs to the class-I aminoacyl-tRNA synthetase family.</text>
</comment>
<dbReference type="InterPro" id="IPR019499">
    <property type="entry name" value="Val-tRNA_synth_tRNA-bd"/>
</dbReference>
<comment type="catalytic activity">
    <reaction evidence="12">
        <text>tRNA(Val) + L-valine + ATP = L-valyl-tRNA(Val) + AMP + diphosphate</text>
        <dbReference type="Rhea" id="RHEA:10704"/>
        <dbReference type="Rhea" id="RHEA-COMP:9672"/>
        <dbReference type="Rhea" id="RHEA-COMP:9708"/>
        <dbReference type="ChEBI" id="CHEBI:30616"/>
        <dbReference type="ChEBI" id="CHEBI:33019"/>
        <dbReference type="ChEBI" id="CHEBI:57762"/>
        <dbReference type="ChEBI" id="CHEBI:78442"/>
        <dbReference type="ChEBI" id="CHEBI:78537"/>
        <dbReference type="ChEBI" id="CHEBI:456215"/>
        <dbReference type="EC" id="6.1.1.9"/>
    </reaction>
</comment>
<evidence type="ECO:0000259" key="16">
    <source>
        <dbReference type="Pfam" id="PF10458"/>
    </source>
</evidence>
<dbReference type="GO" id="GO:0006438">
    <property type="term" value="P:valyl-tRNA aminoacylation"/>
    <property type="evidence" value="ECO:0007669"/>
    <property type="project" value="InterPro"/>
</dbReference>
<dbReference type="Pfam" id="PF00133">
    <property type="entry name" value="tRNA-synt_1"/>
    <property type="match status" value="1"/>
</dbReference>
<dbReference type="SUPFAM" id="SSF47323">
    <property type="entry name" value="Anticodon-binding domain of a subclass of class I aminoacyl-tRNA synthetases"/>
    <property type="match status" value="1"/>
</dbReference>
<accession>A0A1E7EWR8</accession>
<evidence type="ECO:0000256" key="11">
    <source>
        <dbReference type="ARBA" id="ARBA00029936"/>
    </source>
</evidence>
<dbReference type="PRINTS" id="PR00986">
    <property type="entry name" value="TRNASYNTHVAL"/>
</dbReference>
<evidence type="ECO:0000256" key="12">
    <source>
        <dbReference type="ARBA" id="ARBA00047552"/>
    </source>
</evidence>
<dbReference type="GO" id="GO:0005524">
    <property type="term" value="F:ATP binding"/>
    <property type="evidence" value="ECO:0007669"/>
    <property type="project" value="UniProtKB-KW"/>
</dbReference>
<dbReference type="PANTHER" id="PTHR11946:SF93">
    <property type="entry name" value="VALINE--TRNA LIGASE, CHLOROPLASTIC_MITOCHONDRIAL 2"/>
    <property type="match status" value="1"/>
</dbReference>
<protein>
    <recommendedName>
        <fullName evidence="3">valine--tRNA ligase</fullName>
        <ecNumber evidence="3">6.1.1.9</ecNumber>
    </recommendedName>
    <alternativeName>
        <fullName evidence="11">Valyl-tRNA synthetase</fullName>
    </alternativeName>
</protein>
<dbReference type="InterPro" id="IPR033705">
    <property type="entry name" value="Anticodon_Ia_Val"/>
</dbReference>
<dbReference type="FunFam" id="3.40.50.620:FF:000078">
    <property type="entry name" value="Valine--tRNA ligase, mitochondrial"/>
    <property type="match status" value="1"/>
</dbReference>
<dbReference type="NCBIfam" id="NF004349">
    <property type="entry name" value="PRK05729.1"/>
    <property type="match status" value="1"/>
</dbReference>
<keyword evidence="9" id="KW-0175">Coiled coil</keyword>
<dbReference type="Gene3D" id="1.10.287.380">
    <property type="entry name" value="Valyl-tRNA synthetase, C-terminal domain"/>
    <property type="match status" value="1"/>
</dbReference>
<dbReference type="Gene3D" id="3.90.740.10">
    <property type="entry name" value="Valyl/Leucyl/Isoleucyl-tRNA synthetase, editing domain"/>
    <property type="match status" value="2"/>
</dbReference>
<evidence type="ECO:0000256" key="1">
    <source>
        <dbReference type="ARBA" id="ARBA00004496"/>
    </source>
</evidence>
<dbReference type="InParanoid" id="A0A1E7EWR8"/>
<dbReference type="Pfam" id="PF10458">
    <property type="entry name" value="Val_tRNA-synt_C"/>
    <property type="match status" value="1"/>
</dbReference>
<dbReference type="CDD" id="cd00817">
    <property type="entry name" value="ValRS_core"/>
    <property type="match status" value="1"/>
</dbReference>
<dbReference type="GO" id="GO:0005829">
    <property type="term" value="C:cytosol"/>
    <property type="evidence" value="ECO:0007669"/>
    <property type="project" value="TreeGrafter"/>
</dbReference>
<dbReference type="InterPro" id="IPR010978">
    <property type="entry name" value="tRNA-bd_arm"/>
</dbReference>
<dbReference type="InterPro" id="IPR013155">
    <property type="entry name" value="M/V/L/I-tRNA-synth_anticd-bd"/>
</dbReference>
<dbReference type="InterPro" id="IPR014729">
    <property type="entry name" value="Rossmann-like_a/b/a_fold"/>
</dbReference>
<keyword evidence="5 13" id="KW-0436">Ligase</keyword>
<evidence type="ECO:0000259" key="14">
    <source>
        <dbReference type="Pfam" id="PF00133"/>
    </source>
</evidence>
<dbReference type="NCBIfam" id="TIGR00422">
    <property type="entry name" value="valS"/>
    <property type="match status" value="1"/>
</dbReference>
<dbReference type="Gene3D" id="3.40.50.620">
    <property type="entry name" value="HUPs"/>
    <property type="match status" value="2"/>
</dbReference>
<dbReference type="SUPFAM" id="SSF46589">
    <property type="entry name" value="tRNA-binding arm"/>
    <property type="match status" value="1"/>
</dbReference>
<evidence type="ECO:0000313" key="18">
    <source>
        <dbReference type="Proteomes" id="UP000095751"/>
    </source>
</evidence>
<dbReference type="SUPFAM" id="SSF50677">
    <property type="entry name" value="ValRS/IleRS/LeuRS editing domain"/>
    <property type="match status" value="1"/>
</dbReference>
<dbReference type="EC" id="6.1.1.9" evidence="3"/>
<keyword evidence="8 13" id="KW-0648">Protein biosynthesis</keyword>
<proteinExistence type="inferred from homology"/>
<dbReference type="InterPro" id="IPR009080">
    <property type="entry name" value="tRNAsynth_Ia_anticodon-bd"/>
</dbReference>
<dbReference type="Pfam" id="PF08264">
    <property type="entry name" value="Anticodon_1"/>
    <property type="match status" value="1"/>
</dbReference>
<gene>
    <name evidence="17" type="ORF">FRACYDRAFT_211989</name>
</gene>
<evidence type="ECO:0000256" key="3">
    <source>
        <dbReference type="ARBA" id="ARBA00013169"/>
    </source>
</evidence>
<dbReference type="FunFam" id="3.40.50.620:FF:000020">
    <property type="entry name" value="Valine--tRNA ligase, mitochondrial"/>
    <property type="match status" value="1"/>
</dbReference>
<keyword evidence="18" id="KW-1185">Reference proteome</keyword>